<evidence type="ECO:0000313" key="1">
    <source>
        <dbReference type="EMBL" id="OLP72824.1"/>
    </source>
</evidence>
<dbReference type="Proteomes" id="UP000186817">
    <property type="component" value="Unassembled WGS sequence"/>
</dbReference>
<sequence length="30" mass="3049">AVREVLGPSFSPEELLARSVVTDGAGLAHA</sequence>
<dbReference type="EMBL" id="LSRX01006940">
    <property type="protein sequence ID" value="OLP72824.1"/>
    <property type="molecule type" value="Genomic_DNA"/>
</dbReference>
<keyword evidence="2" id="KW-1185">Reference proteome</keyword>
<gene>
    <name evidence="1" type="ORF">AK812_SmicGene48043</name>
</gene>
<dbReference type="OrthoDB" id="258806at2759"/>
<reference evidence="1 2" key="1">
    <citation type="submission" date="2016-02" db="EMBL/GenBank/DDBJ databases">
        <title>Genome analysis of coral dinoflagellate symbionts highlights evolutionary adaptations to a symbiotic lifestyle.</title>
        <authorList>
            <person name="Aranda M."/>
            <person name="Li Y."/>
            <person name="Liew Y.J."/>
            <person name="Baumgarten S."/>
            <person name="Simakov O."/>
            <person name="Wilson M."/>
            <person name="Piel J."/>
            <person name="Ashoor H."/>
            <person name="Bougouffa S."/>
            <person name="Bajic V.B."/>
            <person name="Ryu T."/>
            <person name="Ravasi T."/>
            <person name="Bayer T."/>
            <person name="Micklem G."/>
            <person name="Kim H."/>
            <person name="Bhak J."/>
            <person name="Lajeunesse T.C."/>
            <person name="Voolstra C.R."/>
        </authorList>
    </citation>
    <scope>NUCLEOTIDE SEQUENCE [LARGE SCALE GENOMIC DNA]</scope>
    <source>
        <strain evidence="1 2">CCMP2467</strain>
    </source>
</reference>
<organism evidence="1 2">
    <name type="scientific">Symbiodinium microadriaticum</name>
    <name type="common">Dinoflagellate</name>
    <name type="synonym">Zooxanthella microadriatica</name>
    <dbReference type="NCBI Taxonomy" id="2951"/>
    <lineage>
        <taxon>Eukaryota</taxon>
        <taxon>Sar</taxon>
        <taxon>Alveolata</taxon>
        <taxon>Dinophyceae</taxon>
        <taxon>Suessiales</taxon>
        <taxon>Symbiodiniaceae</taxon>
        <taxon>Symbiodinium</taxon>
    </lineage>
</organism>
<feature type="non-terminal residue" evidence="1">
    <location>
        <position position="30"/>
    </location>
</feature>
<comment type="caution">
    <text evidence="1">The sequence shown here is derived from an EMBL/GenBank/DDBJ whole genome shotgun (WGS) entry which is preliminary data.</text>
</comment>
<dbReference type="AlphaFoldDB" id="A0A1Q9BQP9"/>
<name>A0A1Q9BQP9_SYMMI</name>
<proteinExistence type="predicted"/>
<feature type="non-terminal residue" evidence="1">
    <location>
        <position position="1"/>
    </location>
</feature>
<accession>A0A1Q9BQP9</accession>
<protein>
    <submittedName>
        <fullName evidence="1">Uncharacterized protein</fullName>
    </submittedName>
</protein>
<evidence type="ECO:0000313" key="2">
    <source>
        <dbReference type="Proteomes" id="UP000186817"/>
    </source>
</evidence>